<evidence type="ECO:0000256" key="7">
    <source>
        <dbReference type="RuleBase" id="RU004453"/>
    </source>
</evidence>
<dbReference type="Pfam" id="PF00704">
    <property type="entry name" value="Glyco_hydro_18"/>
    <property type="match status" value="1"/>
</dbReference>
<protein>
    <recommendedName>
        <fullName evidence="2">chitinase</fullName>
        <ecNumber evidence="2">3.2.1.14</ecNumber>
    </recommendedName>
</protein>
<evidence type="ECO:0000256" key="1">
    <source>
        <dbReference type="ARBA" id="ARBA00000822"/>
    </source>
</evidence>
<evidence type="ECO:0000256" key="5">
    <source>
        <dbReference type="ARBA" id="ARBA00023295"/>
    </source>
</evidence>
<dbReference type="Gene3D" id="3.10.50.10">
    <property type="match status" value="1"/>
</dbReference>
<dbReference type="InterPro" id="IPR017853">
    <property type="entry name" value="GH"/>
</dbReference>
<keyword evidence="4" id="KW-0119">Carbohydrate metabolism</keyword>
<dbReference type="GO" id="GO:0016787">
    <property type="term" value="F:hydrolase activity"/>
    <property type="evidence" value="ECO:0007669"/>
    <property type="project" value="UniProtKB-KW"/>
</dbReference>
<dbReference type="InterPro" id="IPR001579">
    <property type="entry name" value="Glyco_hydro_18_chit_AS"/>
</dbReference>
<keyword evidence="11" id="KW-1185">Reference proteome</keyword>
<dbReference type="PROSITE" id="PS51910">
    <property type="entry name" value="GH18_2"/>
    <property type="match status" value="1"/>
</dbReference>
<dbReference type="InterPro" id="IPR001223">
    <property type="entry name" value="Glyco_hydro18_cat"/>
</dbReference>
<keyword evidence="8" id="KW-0732">Signal</keyword>
<evidence type="ECO:0000256" key="6">
    <source>
        <dbReference type="RuleBase" id="RU000489"/>
    </source>
</evidence>
<organism evidence="10 11">
    <name type="scientific">Jatrophihabitans lederbergiae</name>
    <dbReference type="NCBI Taxonomy" id="3075547"/>
    <lineage>
        <taxon>Bacteria</taxon>
        <taxon>Bacillati</taxon>
        <taxon>Actinomycetota</taxon>
        <taxon>Actinomycetes</taxon>
        <taxon>Jatrophihabitantales</taxon>
        <taxon>Jatrophihabitantaceae</taxon>
        <taxon>Jatrophihabitans</taxon>
    </lineage>
</organism>
<dbReference type="SMART" id="SM00636">
    <property type="entry name" value="Glyco_18"/>
    <property type="match status" value="1"/>
</dbReference>
<gene>
    <name evidence="10" type="ORF">RM423_16820</name>
</gene>
<accession>A0ABU2JDL1</accession>
<reference evidence="11" key="1">
    <citation type="submission" date="2023-07" db="EMBL/GenBank/DDBJ databases">
        <title>30 novel species of actinomycetes from the DSMZ collection.</title>
        <authorList>
            <person name="Nouioui I."/>
        </authorList>
    </citation>
    <scope>NUCLEOTIDE SEQUENCE [LARGE SCALE GENOMIC DNA]</scope>
    <source>
        <strain evidence="11">DSM 44399</strain>
    </source>
</reference>
<evidence type="ECO:0000256" key="4">
    <source>
        <dbReference type="ARBA" id="ARBA00023024"/>
    </source>
</evidence>
<dbReference type="SUPFAM" id="SSF54556">
    <property type="entry name" value="Chitinase insertion domain"/>
    <property type="match status" value="1"/>
</dbReference>
<comment type="catalytic activity">
    <reaction evidence="1">
        <text>Random endo-hydrolysis of N-acetyl-beta-D-glucosaminide (1-&gt;4)-beta-linkages in chitin and chitodextrins.</text>
        <dbReference type="EC" id="3.2.1.14"/>
    </reaction>
</comment>
<keyword evidence="4" id="KW-0624">Polysaccharide degradation</keyword>
<comment type="caution">
    <text evidence="10">The sequence shown here is derived from an EMBL/GenBank/DDBJ whole genome shotgun (WGS) entry which is preliminary data.</text>
</comment>
<dbReference type="CDD" id="cd06548">
    <property type="entry name" value="GH18_chitinase"/>
    <property type="match status" value="1"/>
</dbReference>
<dbReference type="PANTHER" id="PTHR11177">
    <property type="entry name" value="CHITINASE"/>
    <property type="match status" value="1"/>
</dbReference>
<proteinExistence type="inferred from homology"/>
<evidence type="ECO:0000256" key="8">
    <source>
        <dbReference type="SAM" id="SignalP"/>
    </source>
</evidence>
<dbReference type="Proteomes" id="UP001183176">
    <property type="component" value="Unassembled WGS sequence"/>
</dbReference>
<dbReference type="InterPro" id="IPR050314">
    <property type="entry name" value="Glycosyl_Hydrlase_18"/>
</dbReference>
<dbReference type="EC" id="3.2.1.14" evidence="2"/>
<evidence type="ECO:0000259" key="9">
    <source>
        <dbReference type="PROSITE" id="PS51910"/>
    </source>
</evidence>
<evidence type="ECO:0000256" key="2">
    <source>
        <dbReference type="ARBA" id="ARBA00012729"/>
    </source>
</evidence>
<dbReference type="RefSeq" id="WP_311424201.1">
    <property type="nucleotide sequence ID" value="NZ_JAVREH010000027.1"/>
</dbReference>
<evidence type="ECO:0000313" key="11">
    <source>
        <dbReference type="Proteomes" id="UP001183176"/>
    </source>
</evidence>
<feature type="chain" id="PRO_5045646323" description="chitinase" evidence="8">
    <location>
        <begin position="30"/>
        <end position="495"/>
    </location>
</feature>
<dbReference type="Gene3D" id="3.20.20.80">
    <property type="entry name" value="Glycosidases"/>
    <property type="match status" value="1"/>
</dbReference>
<dbReference type="InterPro" id="IPR011583">
    <property type="entry name" value="Chitinase_II/V-like_cat"/>
</dbReference>
<feature type="domain" description="GH18" evidence="9">
    <location>
        <begin position="66"/>
        <end position="493"/>
    </location>
</feature>
<evidence type="ECO:0000313" key="10">
    <source>
        <dbReference type="EMBL" id="MDT0263055.1"/>
    </source>
</evidence>
<keyword evidence="5 6" id="KW-0326">Glycosidase</keyword>
<comment type="similarity">
    <text evidence="7">Belongs to the glycosyl hydrolase 18 family.</text>
</comment>
<evidence type="ECO:0000256" key="3">
    <source>
        <dbReference type="ARBA" id="ARBA00022801"/>
    </source>
</evidence>
<feature type="signal peptide" evidence="8">
    <location>
        <begin position="1"/>
        <end position="29"/>
    </location>
</feature>
<dbReference type="PANTHER" id="PTHR11177:SF317">
    <property type="entry name" value="CHITINASE 12-RELATED"/>
    <property type="match status" value="1"/>
</dbReference>
<keyword evidence="4" id="KW-0146">Chitin degradation</keyword>
<dbReference type="EMBL" id="JAVREH010000027">
    <property type="protein sequence ID" value="MDT0263055.1"/>
    <property type="molecule type" value="Genomic_DNA"/>
</dbReference>
<dbReference type="SUPFAM" id="SSF51445">
    <property type="entry name" value="(Trans)glycosidases"/>
    <property type="match status" value="1"/>
</dbReference>
<sequence length="495" mass="52512">MQRFRLRNAVVLGAASLIPLALVAPAATASPTTRAGTAAAAAKASTAKASTAAPAAKKSAPAHSRKIAMGFFEQWSIYGRGFSLAQADQEGEVKNLTDLVYAFGGVLPAQGATTTPDAASNPVTCQSVDAWADYQTPYLADVNGGNPVGNNGLAGNFQQLRELKAKYPGLRPIMSLGGYTGSKFFSDAAATRESRQAFVASCIDTFVKGNLPGLTPGAAAGIFDGFDLDWEYPANNNGAAGNHYSPDDTRNYTLLAAEFRRQLDALGHQNGATYRLTTEMPVGLPNAKDLDVAGLARYVDDEVLMDYDFQGPWTPQGATNFESNLFSSPFSPNTTAEPRISVESSVRYFESHGAPASKLVLGIPYYGHGWTGVPAGHTAGLYQPATGPAQSPDITKQGTELAGLDGTDPAGTTDYYEIVNQPGYTWHTDPITQASWLYNPTTKTFWSMQNPREVYEKALYIGVRGLAGASVWDLSADSNNELTGALTKGLSVFGR</sequence>
<name>A0ABU2JDL1_9ACTN</name>
<dbReference type="InterPro" id="IPR029070">
    <property type="entry name" value="Chitinase_insertion_sf"/>
</dbReference>
<dbReference type="PROSITE" id="PS01095">
    <property type="entry name" value="GH18_1"/>
    <property type="match status" value="1"/>
</dbReference>
<keyword evidence="3 6" id="KW-0378">Hydrolase</keyword>